<evidence type="ECO:0000313" key="2">
    <source>
        <dbReference type="Proteomes" id="UP000008311"/>
    </source>
</evidence>
<dbReference type="Proteomes" id="UP000008311">
    <property type="component" value="Unassembled WGS sequence"/>
</dbReference>
<gene>
    <name evidence="1" type="ORF">RCOM_1241890</name>
</gene>
<dbReference type="AlphaFoldDB" id="B9RSE3"/>
<reference evidence="2" key="1">
    <citation type="journal article" date="2010" name="Nat. Biotechnol.">
        <title>Draft genome sequence of the oilseed species Ricinus communis.</title>
        <authorList>
            <person name="Chan A.P."/>
            <person name="Crabtree J."/>
            <person name="Zhao Q."/>
            <person name="Lorenzi H."/>
            <person name="Orvis J."/>
            <person name="Puiu D."/>
            <person name="Melake-Berhan A."/>
            <person name="Jones K.M."/>
            <person name="Redman J."/>
            <person name="Chen G."/>
            <person name="Cahoon E.B."/>
            <person name="Gedil M."/>
            <person name="Stanke M."/>
            <person name="Haas B.J."/>
            <person name="Wortman J.R."/>
            <person name="Fraser-Liggett C.M."/>
            <person name="Ravel J."/>
            <person name="Rabinowicz P.D."/>
        </authorList>
    </citation>
    <scope>NUCLEOTIDE SEQUENCE [LARGE SCALE GENOMIC DNA]</scope>
    <source>
        <strain evidence="2">cv. Hale</strain>
    </source>
</reference>
<keyword evidence="2" id="KW-1185">Reference proteome</keyword>
<dbReference type="InParanoid" id="B9RSE3"/>
<sequence>MGAVINQKHYVESLVRYVRWYEEACCDDLCFATKGAARAVTNLANAFALSGTKSKW</sequence>
<protein>
    <submittedName>
        <fullName evidence="1">Uncharacterized protein</fullName>
    </submittedName>
</protein>
<proteinExistence type="predicted"/>
<accession>B9RSE3</accession>
<dbReference type="EMBL" id="EQ973810">
    <property type="protein sequence ID" value="EEF45681.1"/>
    <property type="molecule type" value="Genomic_DNA"/>
</dbReference>
<name>B9RSE3_RICCO</name>
<evidence type="ECO:0000313" key="1">
    <source>
        <dbReference type="EMBL" id="EEF45681.1"/>
    </source>
</evidence>
<organism evidence="1 2">
    <name type="scientific">Ricinus communis</name>
    <name type="common">Castor bean</name>
    <dbReference type="NCBI Taxonomy" id="3988"/>
    <lineage>
        <taxon>Eukaryota</taxon>
        <taxon>Viridiplantae</taxon>
        <taxon>Streptophyta</taxon>
        <taxon>Embryophyta</taxon>
        <taxon>Tracheophyta</taxon>
        <taxon>Spermatophyta</taxon>
        <taxon>Magnoliopsida</taxon>
        <taxon>eudicotyledons</taxon>
        <taxon>Gunneridae</taxon>
        <taxon>Pentapetalae</taxon>
        <taxon>rosids</taxon>
        <taxon>fabids</taxon>
        <taxon>Malpighiales</taxon>
        <taxon>Euphorbiaceae</taxon>
        <taxon>Acalyphoideae</taxon>
        <taxon>Acalypheae</taxon>
        <taxon>Ricinus</taxon>
    </lineage>
</organism>